<dbReference type="Gene3D" id="3.30.70.1450">
    <property type="entry name" value="Regulator of K+ conductance, C-terminal domain"/>
    <property type="match status" value="1"/>
</dbReference>
<keyword evidence="3" id="KW-1185">Reference proteome</keyword>
<name>A0A7M1LGR4_9BACT</name>
<dbReference type="InterPro" id="IPR006037">
    <property type="entry name" value="RCK_C"/>
</dbReference>
<dbReference type="AlphaFoldDB" id="A0A7M1LGR4"/>
<evidence type="ECO:0000313" key="3">
    <source>
        <dbReference type="Proteomes" id="UP000594749"/>
    </source>
</evidence>
<proteinExistence type="predicted"/>
<sequence>MKNIMIICDGILAKNFLEKIVTLKNLRHNYTIIYNSDETISENIVGDNLTLEKFDATSLPRLKVALSKKFDTFMIIQDNKFNTINIYKNLREILPDVEIYLLDAWDDFSDRLDDKHLKSVDLLDIITSRLVGYLPDHPILADDIGLGSGEIMEAKVPVGSSFAYKRVGMFTNQKYKIPMIYRHNEAIVTKYNTMIFPNDTILMVGEPSVLKDVYTTIKTARGQFPSPFGINFYLIIDMARTEKNEILKMIKSAKFLNETLTNHKLFIRIINPTTLDSVKELTSDCDGLSCEIMVEYKEQVSIMDKDVKHHKIGMIISNNEFFERYKKRVFNLKVPILTLGDKDVSNLKKGVVIVNNKSSTTGASVVFDLCGQLGLDISLYYYDQIEKDEVIGYYKDLSELFKKELFITNNSEINPLNTLYEESDFLQFVPFNESVLKRNLLSNLSKDIDELYFKLKSNYQLFIPDFSEI</sequence>
<gene>
    <name evidence="2" type="ORF">IMC76_07485</name>
</gene>
<dbReference type="Proteomes" id="UP000594749">
    <property type="component" value="Chromosome"/>
</dbReference>
<dbReference type="PROSITE" id="PS51202">
    <property type="entry name" value="RCK_C"/>
    <property type="match status" value="1"/>
</dbReference>
<dbReference type="RefSeq" id="WP_025803402.1">
    <property type="nucleotide sequence ID" value="NZ_CP053842.1"/>
</dbReference>
<dbReference type="OrthoDB" id="5337496at2"/>
<feature type="domain" description="RCK C-terminal" evidence="1">
    <location>
        <begin position="139"/>
        <end position="219"/>
    </location>
</feature>
<dbReference type="GO" id="GO:0006813">
    <property type="term" value="P:potassium ion transport"/>
    <property type="evidence" value="ECO:0007669"/>
    <property type="project" value="InterPro"/>
</dbReference>
<dbReference type="GO" id="GO:0008324">
    <property type="term" value="F:monoatomic cation transmembrane transporter activity"/>
    <property type="evidence" value="ECO:0007669"/>
    <property type="project" value="InterPro"/>
</dbReference>
<evidence type="ECO:0000313" key="2">
    <source>
        <dbReference type="EMBL" id="QOQ87046.1"/>
    </source>
</evidence>
<dbReference type="InterPro" id="IPR036721">
    <property type="entry name" value="RCK_C_sf"/>
</dbReference>
<protein>
    <submittedName>
        <fullName evidence="2">Potassium transporter TrkA</fullName>
    </submittedName>
</protein>
<accession>A0A7M1LGR4</accession>
<dbReference type="SUPFAM" id="SSF116726">
    <property type="entry name" value="TrkA C-terminal domain-like"/>
    <property type="match status" value="1"/>
</dbReference>
<dbReference type="EMBL" id="CP063078">
    <property type="protein sequence ID" value="QOQ87046.1"/>
    <property type="molecule type" value="Genomic_DNA"/>
</dbReference>
<organism evidence="2 3">
    <name type="scientific">Campylobacter corcagiensis</name>
    <dbReference type="NCBI Taxonomy" id="1448857"/>
    <lineage>
        <taxon>Bacteria</taxon>
        <taxon>Pseudomonadati</taxon>
        <taxon>Campylobacterota</taxon>
        <taxon>Epsilonproteobacteria</taxon>
        <taxon>Campylobacterales</taxon>
        <taxon>Campylobacteraceae</taxon>
        <taxon>Campylobacter</taxon>
    </lineage>
</organism>
<reference evidence="2 3" key="1">
    <citation type="submission" date="2020-10" db="EMBL/GenBank/DDBJ databases">
        <title>Campylobacter and Helicobacter PacBio genomes.</title>
        <authorList>
            <person name="Lane C."/>
        </authorList>
    </citation>
    <scope>NUCLEOTIDE SEQUENCE [LARGE SCALE GENOMIC DNA]</scope>
    <source>
        <strain evidence="2 3">2016D-0077</strain>
    </source>
</reference>
<evidence type="ECO:0000259" key="1">
    <source>
        <dbReference type="PROSITE" id="PS51202"/>
    </source>
</evidence>